<gene>
    <name evidence="1" type="ORF">TorRG33x02_140360</name>
</gene>
<evidence type="ECO:0000313" key="2">
    <source>
        <dbReference type="Proteomes" id="UP000237000"/>
    </source>
</evidence>
<evidence type="ECO:0000313" key="1">
    <source>
        <dbReference type="EMBL" id="PON90186.1"/>
    </source>
</evidence>
<reference evidence="2" key="1">
    <citation type="submission" date="2016-06" db="EMBL/GenBank/DDBJ databases">
        <title>Parallel loss of symbiosis genes in relatives of nitrogen-fixing non-legume Parasponia.</title>
        <authorList>
            <person name="Van Velzen R."/>
            <person name="Holmer R."/>
            <person name="Bu F."/>
            <person name="Rutten L."/>
            <person name="Van Zeijl A."/>
            <person name="Liu W."/>
            <person name="Santuari L."/>
            <person name="Cao Q."/>
            <person name="Sharma T."/>
            <person name="Shen D."/>
            <person name="Roswanjaya Y."/>
            <person name="Wardhani T."/>
            <person name="Kalhor M.S."/>
            <person name="Jansen J."/>
            <person name="Van den Hoogen J."/>
            <person name="Gungor B."/>
            <person name="Hartog M."/>
            <person name="Hontelez J."/>
            <person name="Verver J."/>
            <person name="Yang W.-C."/>
            <person name="Schijlen E."/>
            <person name="Repin R."/>
            <person name="Schilthuizen M."/>
            <person name="Schranz E."/>
            <person name="Heidstra R."/>
            <person name="Miyata K."/>
            <person name="Fedorova E."/>
            <person name="Kohlen W."/>
            <person name="Bisseling T."/>
            <person name="Smit S."/>
            <person name="Geurts R."/>
        </authorList>
    </citation>
    <scope>NUCLEOTIDE SEQUENCE [LARGE SCALE GENOMIC DNA]</scope>
    <source>
        <strain evidence="2">cv. RG33-2</strain>
    </source>
</reference>
<dbReference type="Proteomes" id="UP000237000">
    <property type="component" value="Unassembled WGS sequence"/>
</dbReference>
<proteinExistence type="predicted"/>
<dbReference type="AlphaFoldDB" id="A0A2P5EXC2"/>
<dbReference type="InParanoid" id="A0A2P5EXC2"/>
<keyword evidence="2" id="KW-1185">Reference proteome</keyword>
<dbReference type="EMBL" id="JXTC01000086">
    <property type="protein sequence ID" value="PON90186.1"/>
    <property type="molecule type" value="Genomic_DNA"/>
</dbReference>
<sequence length="59" mass="6900">MSWLLQKSVIFILGKWRFDLKQSVISVIMDLYTSKEMVFGVDLENLVLDSKRHIDTLAQ</sequence>
<organism evidence="1 2">
    <name type="scientific">Trema orientale</name>
    <name type="common">Charcoal tree</name>
    <name type="synonym">Celtis orientalis</name>
    <dbReference type="NCBI Taxonomy" id="63057"/>
    <lineage>
        <taxon>Eukaryota</taxon>
        <taxon>Viridiplantae</taxon>
        <taxon>Streptophyta</taxon>
        <taxon>Embryophyta</taxon>
        <taxon>Tracheophyta</taxon>
        <taxon>Spermatophyta</taxon>
        <taxon>Magnoliopsida</taxon>
        <taxon>eudicotyledons</taxon>
        <taxon>Gunneridae</taxon>
        <taxon>Pentapetalae</taxon>
        <taxon>rosids</taxon>
        <taxon>fabids</taxon>
        <taxon>Rosales</taxon>
        <taxon>Cannabaceae</taxon>
        <taxon>Trema</taxon>
    </lineage>
</organism>
<accession>A0A2P5EXC2</accession>
<comment type="caution">
    <text evidence="1">The sequence shown here is derived from an EMBL/GenBank/DDBJ whole genome shotgun (WGS) entry which is preliminary data.</text>
</comment>
<name>A0A2P5EXC2_TREOI</name>
<protein>
    <submittedName>
        <fullName evidence="1">Uncharacterized protein</fullName>
    </submittedName>
</protein>